<dbReference type="NCBIfam" id="TIGR00049">
    <property type="entry name" value="iron-sulfur cluster assembly accessory protein"/>
    <property type="match status" value="1"/>
</dbReference>
<reference evidence="5" key="2">
    <citation type="submission" date="2025-08" db="UniProtKB">
        <authorList>
            <consortium name="RefSeq"/>
        </authorList>
    </citation>
    <scope>IDENTIFICATION</scope>
    <source>
        <strain evidence="5">S238N-H82</strain>
        <tissue evidence="5">Testes</tissue>
    </source>
</reference>
<dbReference type="PROSITE" id="PS01152">
    <property type="entry name" value="HESB"/>
    <property type="match status" value="1"/>
</dbReference>
<keyword evidence="4" id="KW-1185">Reference proteome</keyword>
<dbReference type="GO" id="GO:0016226">
    <property type="term" value="P:iron-sulfur cluster assembly"/>
    <property type="evidence" value="ECO:0000318"/>
    <property type="project" value="GO_Central"/>
</dbReference>
<dbReference type="Pfam" id="PF01521">
    <property type="entry name" value="Fe-S_biosyn"/>
    <property type="match status" value="1"/>
</dbReference>
<dbReference type="KEGG" id="bfo:118424203"/>
<proteinExistence type="inferred from homology"/>
<protein>
    <recommendedName>
        <fullName evidence="2">Iron-sulfur cluster assembly 1 homolog, mitochondrial</fullName>
    </recommendedName>
</protein>
<dbReference type="InterPro" id="IPR017870">
    <property type="entry name" value="FeS_cluster_insertion_CS"/>
</dbReference>
<dbReference type="InterPro" id="IPR035903">
    <property type="entry name" value="HesB-like_dom_sf"/>
</dbReference>
<evidence type="ECO:0000259" key="3">
    <source>
        <dbReference type="Pfam" id="PF01521"/>
    </source>
</evidence>
<dbReference type="SUPFAM" id="SSF89360">
    <property type="entry name" value="HesB-like domain"/>
    <property type="match status" value="1"/>
</dbReference>
<evidence type="ECO:0000313" key="5">
    <source>
        <dbReference type="RefSeq" id="XP_035688630.1"/>
    </source>
</evidence>
<dbReference type="InterPro" id="IPR000361">
    <property type="entry name" value="ATAP_core_dom"/>
</dbReference>
<dbReference type="GO" id="GO:0005737">
    <property type="term" value="C:cytoplasm"/>
    <property type="evidence" value="ECO:0000318"/>
    <property type="project" value="GO_Central"/>
</dbReference>
<sequence length="144" mass="15788">MWGSAGVVARWSPYPVMAGPLSATVRAATRRRLIPQRVALVLTQAAVKKVRTIMDSRPDMIGLKVGVRTRGCNGLSYTIEYAKEKNKQDEVVVQDGVTVLIDKKAQLTLLGTEMDYQESKLASEFVFHNPNIKGTCGCGESFSL</sequence>
<dbReference type="PANTHER" id="PTHR10072:SF41">
    <property type="entry name" value="IRON-SULFUR CLUSTER ASSEMBLY 1 HOMOLOG, MITOCHONDRIAL"/>
    <property type="match status" value="1"/>
</dbReference>
<dbReference type="FunFam" id="2.60.300.12:FF:000001">
    <property type="entry name" value="Iron-binding protein IscA"/>
    <property type="match status" value="1"/>
</dbReference>
<accession>A0A9J7LWN7</accession>
<dbReference type="GO" id="GO:0005739">
    <property type="term" value="C:mitochondrion"/>
    <property type="evidence" value="ECO:0000318"/>
    <property type="project" value="GO_Central"/>
</dbReference>
<dbReference type="Gene3D" id="2.60.300.12">
    <property type="entry name" value="HesB-like domain"/>
    <property type="match status" value="1"/>
</dbReference>
<dbReference type="RefSeq" id="XP_035688630.1">
    <property type="nucleotide sequence ID" value="XM_035832737.1"/>
</dbReference>
<dbReference type="GO" id="GO:0051537">
    <property type="term" value="F:2 iron, 2 sulfur cluster binding"/>
    <property type="evidence" value="ECO:0000318"/>
    <property type="project" value="GO_Central"/>
</dbReference>
<reference evidence="4" key="1">
    <citation type="journal article" date="2020" name="Nat. Ecol. Evol.">
        <title>Deeply conserved synteny resolves early events in vertebrate evolution.</title>
        <authorList>
            <person name="Simakov O."/>
            <person name="Marletaz F."/>
            <person name="Yue J.X."/>
            <person name="O'Connell B."/>
            <person name="Jenkins J."/>
            <person name="Brandt A."/>
            <person name="Calef R."/>
            <person name="Tung C.H."/>
            <person name="Huang T.K."/>
            <person name="Schmutz J."/>
            <person name="Satoh N."/>
            <person name="Yu J.K."/>
            <person name="Putnam N.H."/>
            <person name="Green R.E."/>
            <person name="Rokhsar D.S."/>
        </authorList>
    </citation>
    <scope>NUCLEOTIDE SEQUENCE [LARGE SCALE GENOMIC DNA]</scope>
    <source>
        <strain evidence="4">S238N-H82</strain>
    </source>
</reference>
<feature type="domain" description="Core" evidence="3">
    <location>
        <begin position="40"/>
        <end position="140"/>
    </location>
</feature>
<dbReference type="PANTHER" id="PTHR10072">
    <property type="entry name" value="IRON-SULFUR CLUSTER ASSEMBLY PROTEIN"/>
    <property type="match status" value="1"/>
</dbReference>
<dbReference type="GO" id="GO:0051604">
    <property type="term" value="P:protein maturation"/>
    <property type="evidence" value="ECO:0000318"/>
    <property type="project" value="GO_Central"/>
</dbReference>
<dbReference type="AlphaFoldDB" id="A0A9J7LWN7"/>
<dbReference type="InterPro" id="IPR016092">
    <property type="entry name" value="ATAP"/>
</dbReference>
<evidence type="ECO:0000256" key="1">
    <source>
        <dbReference type="ARBA" id="ARBA00006718"/>
    </source>
</evidence>
<dbReference type="Proteomes" id="UP000001554">
    <property type="component" value="Chromosome 10"/>
</dbReference>
<organism evidence="4 5">
    <name type="scientific">Branchiostoma floridae</name>
    <name type="common">Florida lancelet</name>
    <name type="synonym">Amphioxus</name>
    <dbReference type="NCBI Taxonomy" id="7739"/>
    <lineage>
        <taxon>Eukaryota</taxon>
        <taxon>Metazoa</taxon>
        <taxon>Chordata</taxon>
        <taxon>Cephalochordata</taxon>
        <taxon>Leptocardii</taxon>
        <taxon>Amphioxiformes</taxon>
        <taxon>Branchiostomatidae</taxon>
        <taxon>Branchiostoma</taxon>
    </lineage>
</organism>
<evidence type="ECO:0000313" key="4">
    <source>
        <dbReference type="Proteomes" id="UP000001554"/>
    </source>
</evidence>
<dbReference type="GeneID" id="118424203"/>
<evidence type="ECO:0000256" key="2">
    <source>
        <dbReference type="ARBA" id="ARBA00039743"/>
    </source>
</evidence>
<dbReference type="InterPro" id="IPR050322">
    <property type="entry name" value="Fe-S_cluster_asmbl/transfer"/>
</dbReference>
<name>A0A9J7LWN7_BRAFL</name>
<dbReference type="OMA" id="LYIYGMQ"/>
<comment type="similarity">
    <text evidence="1">Belongs to the HesB/IscA family.</text>
</comment>
<gene>
    <name evidence="5" type="primary">LOC118424203</name>
</gene>